<feature type="domain" description="GST N-terminal" evidence="1">
    <location>
        <begin position="1"/>
        <end position="77"/>
    </location>
</feature>
<organism evidence="3 4">
    <name type="scientific">Neisseria shayeganii</name>
    <dbReference type="NCBI Taxonomy" id="607712"/>
    <lineage>
        <taxon>Bacteria</taxon>
        <taxon>Pseudomonadati</taxon>
        <taxon>Pseudomonadota</taxon>
        <taxon>Betaproteobacteria</taxon>
        <taxon>Neisseriales</taxon>
        <taxon>Neisseriaceae</taxon>
        <taxon>Neisseria</taxon>
    </lineage>
</organism>
<dbReference type="InterPro" id="IPR036249">
    <property type="entry name" value="Thioredoxin-like_sf"/>
</dbReference>
<dbReference type="Gene3D" id="3.40.30.10">
    <property type="entry name" value="Glutaredoxin"/>
    <property type="match status" value="1"/>
</dbReference>
<dbReference type="InterPro" id="IPR004046">
    <property type="entry name" value="GST_C"/>
</dbReference>
<evidence type="ECO:0000259" key="1">
    <source>
        <dbReference type="PROSITE" id="PS50404"/>
    </source>
</evidence>
<dbReference type="AlphaFoldDB" id="A0A7D7SGR5"/>
<dbReference type="KEGG" id="nsg:H3L94_11045"/>
<dbReference type="SFLD" id="SFLDG01150">
    <property type="entry name" value="Main.1:_Beta-like"/>
    <property type="match status" value="1"/>
</dbReference>
<dbReference type="SFLD" id="SFLDS00019">
    <property type="entry name" value="Glutathione_Transferase_(cytos"/>
    <property type="match status" value="1"/>
</dbReference>
<dbReference type="Pfam" id="PF13417">
    <property type="entry name" value="GST_N_3"/>
    <property type="match status" value="1"/>
</dbReference>
<dbReference type="RefSeq" id="WP_182122030.1">
    <property type="nucleotide sequence ID" value="NZ_CP059567.1"/>
</dbReference>
<dbReference type="Gene3D" id="1.20.1050.10">
    <property type="match status" value="1"/>
</dbReference>
<evidence type="ECO:0000313" key="3">
    <source>
        <dbReference type="EMBL" id="QMT40349.1"/>
    </source>
</evidence>
<proteinExistence type="predicted"/>
<dbReference type="InterPro" id="IPR004045">
    <property type="entry name" value="Glutathione_S-Trfase_N"/>
</dbReference>
<accession>A0A7D7SGR5</accession>
<protein>
    <submittedName>
        <fullName evidence="3">Glutathione S-transferase N-terminal domain-containing protein</fullName>
    </submittedName>
</protein>
<sequence>MKLYYLPGACSMTPHTALEWIGQPYEAQAMSGDDTKQPDYLALNPLGTVPLLVDGDFTLTQNVAIVLYLDSLHPEARLFGSDTPQGRTRAFRWLVFLNSDVHKSFSLLFHTPDYIQDEAVKQAMEASAHRQILRQLALADQQLATQDYLADDISVADVYLYVLLRWCHRIGLDYSSLPQLAPFYRRMGQNPGLQAVLAQEGLEA</sequence>
<feature type="domain" description="GST C-terminal" evidence="2">
    <location>
        <begin position="83"/>
        <end position="204"/>
    </location>
</feature>
<dbReference type="InterPro" id="IPR010987">
    <property type="entry name" value="Glutathione-S-Trfase_C-like"/>
</dbReference>
<dbReference type="PANTHER" id="PTHR44051:SF8">
    <property type="entry name" value="GLUTATHIONE S-TRANSFERASE GSTA"/>
    <property type="match status" value="1"/>
</dbReference>
<dbReference type="SFLD" id="SFLDG00358">
    <property type="entry name" value="Main_(cytGST)"/>
    <property type="match status" value="1"/>
</dbReference>
<evidence type="ECO:0000313" key="4">
    <source>
        <dbReference type="Proteomes" id="UP000514752"/>
    </source>
</evidence>
<dbReference type="EMBL" id="CP059567">
    <property type="protein sequence ID" value="QMT40349.1"/>
    <property type="molecule type" value="Genomic_DNA"/>
</dbReference>
<dbReference type="PROSITE" id="PS50404">
    <property type="entry name" value="GST_NTER"/>
    <property type="match status" value="1"/>
</dbReference>
<dbReference type="InterPro" id="IPR040079">
    <property type="entry name" value="Glutathione_S-Trfase"/>
</dbReference>
<dbReference type="CDD" id="cd03057">
    <property type="entry name" value="GST_N_Beta"/>
    <property type="match status" value="1"/>
</dbReference>
<dbReference type="InterPro" id="IPR036282">
    <property type="entry name" value="Glutathione-S-Trfase_C_sf"/>
</dbReference>
<reference evidence="3 4" key="1">
    <citation type="submission" date="2020-07" db="EMBL/GenBank/DDBJ databases">
        <title>Genomic diversity of species in the Neisseriaceae family.</title>
        <authorList>
            <person name="Vincent A.T."/>
            <person name="Bernet E."/>
            <person name="Veyrier F.J."/>
        </authorList>
    </citation>
    <scope>NUCLEOTIDE SEQUENCE [LARGE SCALE GENOMIC DNA]</scope>
    <source>
        <strain evidence="3 4">DSM 22244</strain>
    </source>
</reference>
<keyword evidence="3" id="KW-0808">Transferase</keyword>
<dbReference type="PANTHER" id="PTHR44051">
    <property type="entry name" value="GLUTATHIONE S-TRANSFERASE-RELATED"/>
    <property type="match status" value="1"/>
</dbReference>
<dbReference type="Proteomes" id="UP000514752">
    <property type="component" value="Chromosome"/>
</dbReference>
<gene>
    <name evidence="3" type="ORF">H3L94_11045</name>
</gene>
<dbReference type="SUPFAM" id="SSF47616">
    <property type="entry name" value="GST C-terminal domain-like"/>
    <property type="match status" value="1"/>
</dbReference>
<dbReference type="PROSITE" id="PS50405">
    <property type="entry name" value="GST_CTER"/>
    <property type="match status" value="1"/>
</dbReference>
<dbReference type="SUPFAM" id="SSF52833">
    <property type="entry name" value="Thioredoxin-like"/>
    <property type="match status" value="1"/>
</dbReference>
<evidence type="ECO:0000259" key="2">
    <source>
        <dbReference type="PROSITE" id="PS50405"/>
    </source>
</evidence>
<dbReference type="GO" id="GO:0016740">
    <property type="term" value="F:transferase activity"/>
    <property type="evidence" value="ECO:0007669"/>
    <property type="project" value="UniProtKB-KW"/>
</dbReference>
<name>A0A7D7SGR5_9NEIS</name>
<dbReference type="CDD" id="cd03188">
    <property type="entry name" value="GST_C_Beta"/>
    <property type="match status" value="1"/>
</dbReference>
<dbReference type="Pfam" id="PF00043">
    <property type="entry name" value="GST_C"/>
    <property type="match status" value="1"/>
</dbReference>